<accession>Q23DZ5</accession>
<sequence length="318" mass="37516">MFLNRLVKETSKAKRLFSMAQNNFARAGPYNPNRYKDYYIPRTLPKNEEIVEFVQSQHSVPASPIRNQRHINPVRESGPLPSYDGTYTMEDIRAVFYNTTVGRDYCYCQMDPEEIMRRVPGITRKEAEFITKLGLSPQEQVDFAYIAYNIGLDIFYFTNQMFVARQVVTNSKGEKVEVLWNAQCYEDIAQLNVGFAPVLESVDYHWEIFLWADPPIKPNNDFDLNVPCTWFEYEQEWWMESCIQEDQFNLPEDERPYNTPRNPHCRKELWRSQDALQEEELMVNENWYPKNTQYNIYNQPDFIKPKSGSGAAADDIRI</sequence>
<dbReference type="GeneID" id="7826429"/>
<keyword evidence="2" id="KW-1185">Reference proteome</keyword>
<evidence type="ECO:0007829" key="7">
    <source>
        <dbReference type="PDB" id="8GZU"/>
    </source>
</evidence>
<name>Q23DZ5_TETTS</name>
<dbReference type="Proteomes" id="UP000009168">
    <property type="component" value="Unassembled WGS sequence"/>
</dbReference>
<dbReference type="RefSeq" id="XP_001015037.2">
    <property type="nucleotide sequence ID" value="XM_001015037.2"/>
</dbReference>
<dbReference type="AlphaFoldDB" id="Q23DZ5"/>
<evidence type="ECO:0000313" key="1">
    <source>
        <dbReference type="EMBL" id="EAR94792.2"/>
    </source>
</evidence>
<dbReference type="PDB" id="8GZU">
    <property type="method" value="EM"/>
    <property type="resolution" value="4.18 A"/>
    <property type="chains" value="06/61/G/g=1-318"/>
</dbReference>
<reference evidence="2" key="1">
    <citation type="journal article" date="2006" name="PLoS Biol.">
        <title>Macronuclear genome sequence of the ciliate Tetrahymena thermophila, a model eukaryote.</title>
        <authorList>
            <person name="Eisen J.A."/>
            <person name="Coyne R.S."/>
            <person name="Wu M."/>
            <person name="Wu D."/>
            <person name="Thiagarajan M."/>
            <person name="Wortman J.R."/>
            <person name="Badger J.H."/>
            <person name="Ren Q."/>
            <person name="Amedeo P."/>
            <person name="Jones K.M."/>
            <person name="Tallon L.J."/>
            <person name="Delcher A.L."/>
            <person name="Salzberg S.L."/>
            <person name="Silva J.C."/>
            <person name="Haas B.J."/>
            <person name="Majoros W.H."/>
            <person name="Farzad M."/>
            <person name="Carlton J.M."/>
            <person name="Smith R.K. Jr."/>
            <person name="Garg J."/>
            <person name="Pearlman R.E."/>
            <person name="Karrer K.M."/>
            <person name="Sun L."/>
            <person name="Manning G."/>
            <person name="Elde N.C."/>
            <person name="Turkewitz A.P."/>
            <person name="Asai D.J."/>
            <person name="Wilkes D.E."/>
            <person name="Wang Y."/>
            <person name="Cai H."/>
            <person name="Collins K."/>
            <person name="Stewart B.A."/>
            <person name="Lee S.R."/>
            <person name="Wilamowska K."/>
            <person name="Weinberg Z."/>
            <person name="Ruzzo W.L."/>
            <person name="Wloga D."/>
            <person name="Gaertig J."/>
            <person name="Frankel J."/>
            <person name="Tsao C.-C."/>
            <person name="Gorovsky M.A."/>
            <person name="Keeling P.J."/>
            <person name="Waller R.F."/>
            <person name="Patron N.J."/>
            <person name="Cherry J.M."/>
            <person name="Stover N.A."/>
            <person name="Krieger C.J."/>
            <person name="del Toro C."/>
            <person name="Ryder H.F."/>
            <person name="Williamson S.C."/>
            <person name="Barbeau R.A."/>
            <person name="Hamilton E.P."/>
            <person name="Orias E."/>
        </authorList>
    </citation>
    <scope>NUCLEOTIDE SEQUENCE [LARGE SCALE GENOMIC DNA]</scope>
    <source>
        <strain evidence="2">SB210</strain>
    </source>
</reference>
<organism evidence="1 2">
    <name type="scientific">Tetrahymena thermophila (strain SB210)</name>
    <dbReference type="NCBI Taxonomy" id="312017"/>
    <lineage>
        <taxon>Eukaryota</taxon>
        <taxon>Sar</taxon>
        <taxon>Alveolata</taxon>
        <taxon>Ciliophora</taxon>
        <taxon>Intramacronucleata</taxon>
        <taxon>Oligohymenophorea</taxon>
        <taxon>Hymenostomatida</taxon>
        <taxon>Tetrahymenina</taxon>
        <taxon>Tetrahymenidae</taxon>
        <taxon>Tetrahymena</taxon>
    </lineage>
</organism>
<dbReference type="eggNOG" id="ENOG502SMJF">
    <property type="taxonomic scope" value="Eukaryota"/>
</dbReference>
<dbReference type="PDB" id="7W5Z">
    <property type="method" value="EM"/>
    <property type="resolution" value="3.02 A"/>
    <property type="chains" value="G/g=1-318"/>
</dbReference>
<evidence type="ECO:0007829" key="5">
    <source>
        <dbReference type="PDB" id="8BQS"/>
    </source>
</evidence>
<dbReference type="EMDB" id="EMD-34403"/>
<gene>
    <name evidence="1" type="ORF">TTHERM_00675650</name>
</gene>
<keyword evidence="3 4" id="KW-0002">3D-structure</keyword>
<evidence type="ECO:0007829" key="4">
    <source>
        <dbReference type="PDB" id="8B6H"/>
    </source>
</evidence>
<proteinExistence type="evidence at protein level"/>
<reference evidence="4 5" key="4">
    <citation type="journal article" date="2023" name="Nature">
        <title>Structural basis of mitochondrial membrane bending by the I-II-III&lt;sub&gt;2&lt;/sub&gt;-IV&lt;sub&gt;2&lt;/sub&gt; supercomplex.</title>
        <authorList>
            <person name="Muhleip A."/>
            <person name="Flygaard R.K."/>
            <person name="Baradaran R."/>
            <person name="Haapanen O."/>
            <person name="Gruhl T."/>
            <person name="Tobiasson V."/>
            <person name="Marechal A."/>
            <person name="Sharma V."/>
            <person name="Amunts A."/>
        </authorList>
    </citation>
    <scope>STRUCTURE BY ELECTRON MICROSCOPY (2.60 ANGSTROMS)</scope>
</reference>
<dbReference type="PDB" id="8B6H">
    <property type="method" value="EM"/>
    <property type="resolution" value="2.60 A"/>
    <property type="chains" value="DT/Dt=1-318"/>
</dbReference>
<dbReference type="KEGG" id="tet:TTHERM_00675650"/>
<reference evidence="3" key="2">
    <citation type="journal article" date="2022" name="Science">
        <title>Structures of &lt;i&gt;Tetrahymena&lt;/i&gt;'s respiratory chain reveal the diversity of eukaryotic core metabolism.</title>
        <authorList>
            <person name="Zhou L."/>
            <person name="Maldonado M."/>
            <person name="Padavannil A."/>
            <person name="Guo F."/>
            <person name="Letts J.A."/>
        </authorList>
    </citation>
    <scope>STRUCTURE BY ELECTRON MICROSCOPY (3.02 ANGSTROMS)</scope>
</reference>
<protein>
    <submittedName>
        <fullName evidence="1">Uncharacterized protein</fullName>
    </submittedName>
</protein>
<dbReference type="OrthoDB" id="283377at2759"/>
<evidence type="ECO:0007829" key="6">
    <source>
        <dbReference type="PDB" id="8GYM"/>
    </source>
</evidence>
<dbReference type="EMBL" id="GG662711">
    <property type="protein sequence ID" value="EAR94792.2"/>
    <property type="molecule type" value="Genomic_DNA"/>
</dbReference>
<dbReference type="HOGENOM" id="CLU_919745_0_0_1"/>
<dbReference type="InParanoid" id="Q23DZ5"/>
<dbReference type="EMDB" id="EMD-34373"/>
<dbReference type="PDB" id="8BQS">
    <property type="method" value="EM"/>
    <property type="resolution" value="2.90 A"/>
    <property type="chains" value="DT/Dt=1-318"/>
</dbReference>
<dbReference type="STRING" id="312017.Q23DZ5"/>
<dbReference type="PDB" id="8GYM">
    <property type="method" value="EM"/>
    <property type="resolution" value="2.96 A"/>
    <property type="chains" value="G/g=1-318"/>
</dbReference>
<reference evidence="6 7" key="3">
    <citation type="journal article" date="2023" name="Nat. Commun.">
        <title>Structures of Tetrahymena thermophila respiratory megacomplexes on the tubular mitochondrial cristae.</title>
        <authorList>
            <person name="Han F."/>
            <person name="Hu Y."/>
            <person name="Wu M."/>
            <person name="He Z."/>
            <person name="Tian H."/>
            <person name="Zhou L."/>
        </authorList>
    </citation>
    <scope>STRUCTURE BY ELECTRON MICROSCOPY (2.96 ANGSTROMS)</scope>
</reference>
<dbReference type="EMDB" id="EMD-16184"/>
<evidence type="ECO:0000313" key="2">
    <source>
        <dbReference type="Proteomes" id="UP000009168"/>
    </source>
</evidence>
<dbReference type="EMDB" id="EMD-32325"/>
<evidence type="ECO:0007829" key="3">
    <source>
        <dbReference type="PDB" id="7W5Z"/>
    </source>
</evidence>